<comment type="caution">
    <text evidence="3">The sequence shown here is derived from an EMBL/GenBank/DDBJ whole genome shotgun (WGS) entry which is preliminary data.</text>
</comment>
<accession>A0A2T0QFT1</accession>
<protein>
    <submittedName>
        <fullName evidence="3">Dynein-related subfamily AAA family protein</fullName>
    </submittedName>
</protein>
<sequence length="353" mass="38539">MNGVDGQGSGQARPAPRPADDWRVYRGTGEPHDGWSALPPPPPWREFGPPPAYAPADDAGGEPAPGDLERARTYRPAEHVVDLVNAALYLRRPLLVTGKAGVGKSTLAHSIAYELRLGPVLTWPVTSRSELRHGLYDYDAIGRLQETPPEAARSAERPPPGIGRYIRLGPLGTALLPRARPRVLLVDELDKGDIDLPNDLLHIFEEGDFTLPELQRLPDARSGVEVMTSDPLGRARVEGGRVRCHAFPVVVITSNAEREFPPAFLRRCVRLEIQPHSAEALAEIVATHLGEAALSRAEPIIERFLAERRRGEIATDQLLNAVQFAMAGVHVPDGTRSELIEQLLRPLDLPGST</sequence>
<dbReference type="InterPro" id="IPR003593">
    <property type="entry name" value="AAA+_ATPase"/>
</dbReference>
<gene>
    <name evidence="3" type="ORF">CLV72_1011304</name>
</gene>
<dbReference type="CDD" id="cd00009">
    <property type="entry name" value="AAA"/>
    <property type="match status" value="1"/>
</dbReference>
<dbReference type="GO" id="GO:0016887">
    <property type="term" value="F:ATP hydrolysis activity"/>
    <property type="evidence" value="ECO:0007669"/>
    <property type="project" value="InterPro"/>
</dbReference>
<dbReference type="OrthoDB" id="9783370at2"/>
<dbReference type="EMBL" id="PVZC01000001">
    <property type="protein sequence ID" value="PRY02701.1"/>
    <property type="molecule type" value="Genomic_DNA"/>
</dbReference>
<reference evidence="3 4" key="1">
    <citation type="submission" date="2018-03" db="EMBL/GenBank/DDBJ databases">
        <title>Genomic Encyclopedia of Archaeal and Bacterial Type Strains, Phase II (KMG-II): from individual species to whole genera.</title>
        <authorList>
            <person name="Goeker M."/>
        </authorList>
    </citation>
    <scope>NUCLEOTIDE SEQUENCE [LARGE SCALE GENOMIC DNA]</scope>
    <source>
        <strain evidence="3 4">DSM 45601</strain>
    </source>
</reference>
<evidence type="ECO:0000259" key="2">
    <source>
        <dbReference type="SMART" id="SM00382"/>
    </source>
</evidence>
<feature type="compositionally biased region" description="Low complexity" evidence="1">
    <location>
        <begin position="54"/>
        <end position="66"/>
    </location>
</feature>
<proteinExistence type="predicted"/>
<dbReference type="SMART" id="SM00382">
    <property type="entry name" value="AAA"/>
    <property type="match status" value="1"/>
</dbReference>
<evidence type="ECO:0000313" key="3">
    <source>
        <dbReference type="EMBL" id="PRY02701.1"/>
    </source>
</evidence>
<organism evidence="3 4">
    <name type="scientific">Allonocardiopsis opalescens</name>
    <dbReference type="NCBI Taxonomy" id="1144618"/>
    <lineage>
        <taxon>Bacteria</taxon>
        <taxon>Bacillati</taxon>
        <taxon>Actinomycetota</taxon>
        <taxon>Actinomycetes</taxon>
        <taxon>Streptosporangiales</taxon>
        <taxon>Allonocardiopsis</taxon>
    </lineage>
</organism>
<dbReference type="Proteomes" id="UP000237846">
    <property type="component" value="Unassembled WGS sequence"/>
</dbReference>
<dbReference type="AlphaFoldDB" id="A0A2T0QFT1"/>
<feature type="compositionally biased region" description="Pro residues" evidence="1">
    <location>
        <begin position="38"/>
        <end position="53"/>
    </location>
</feature>
<name>A0A2T0QFT1_9ACTN</name>
<dbReference type="Pfam" id="PF07728">
    <property type="entry name" value="AAA_5"/>
    <property type="match status" value="1"/>
</dbReference>
<feature type="domain" description="AAA+ ATPase" evidence="2">
    <location>
        <begin position="90"/>
        <end position="279"/>
    </location>
</feature>
<dbReference type="InterPro" id="IPR011704">
    <property type="entry name" value="ATPase_dyneun-rel_AAA"/>
</dbReference>
<feature type="region of interest" description="Disordered" evidence="1">
    <location>
        <begin position="1"/>
        <end position="69"/>
    </location>
</feature>
<dbReference type="SUPFAM" id="SSF52540">
    <property type="entry name" value="P-loop containing nucleoside triphosphate hydrolases"/>
    <property type="match status" value="1"/>
</dbReference>
<evidence type="ECO:0000256" key="1">
    <source>
        <dbReference type="SAM" id="MobiDB-lite"/>
    </source>
</evidence>
<dbReference type="Gene3D" id="3.40.50.300">
    <property type="entry name" value="P-loop containing nucleotide triphosphate hydrolases"/>
    <property type="match status" value="1"/>
</dbReference>
<evidence type="ECO:0000313" key="4">
    <source>
        <dbReference type="Proteomes" id="UP000237846"/>
    </source>
</evidence>
<feature type="compositionally biased region" description="Basic and acidic residues" evidence="1">
    <location>
        <begin position="18"/>
        <end position="33"/>
    </location>
</feature>
<dbReference type="RefSeq" id="WP_106240755.1">
    <property type="nucleotide sequence ID" value="NZ_PVZC01000001.1"/>
</dbReference>
<dbReference type="InterPro" id="IPR027417">
    <property type="entry name" value="P-loop_NTPase"/>
</dbReference>
<keyword evidence="4" id="KW-1185">Reference proteome</keyword>
<dbReference type="GO" id="GO:0005524">
    <property type="term" value="F:ATP binding"/>
    <property type="evidence" value="ECO:0007669"/>
    <property type="project" value="InterPro"/>
</dbReference>